<dbReference type="STRING" id="1218507.JF74_06830"/>
<dbReference type="AlphaFoldDB" id="A0A0F4LHX4"/>
<organism evidence="1 2">
    <name type="scientific">Lactobacillus melliventris</name>
    <dbReference type="NCBI Taxonomy" id="1218507"/>
    <lineage>
        <taxon>Bacteria</taxon>
        <taxon>Bacillati</taxon>
        <taxon>Bacillota</taxon>
        <taxon>Bacilli</taxon>
        <taxon>Lactobacillales</taxon>
        <taxon>Lactobacillaceae</taxon>
        <taxon>Lactobacillus</taxon>
    </lineage>
</organism>
<dbReference type="Pfam" id="PF07949">
    <property type="entry name" value="YbbR"/>
    <property type="match status" value="3"/>
</dbReference>
<dbReference type="InterPro" id="IPR012505">
    <property type="entry name" value="YbbR"/>
</dbReference>
<accession>A0A0F4LHX4</accession>
<dbReference type="OrthoDB" id="2139417at2"/>
<dbReference type="Proteomes" id="UP000033531">
    <property type="component" value="Unassembled WGS sequence"/>
</dbReference>
<comment type="caution">
    <text evidence="1">The sequence shown here is derived from an EMBL/GenBank/DDBJ whole genome shotgun (WGS) entry which is preliminary data.</text>
</comment>
<dbReference type="Gene3D" id="2.170.120.30">
    <property type="match status" value="1"/>
</dbReference>
<dbReference type="HOGENOM" id="CLU_039811_2_0_9"/>
<dbReference type="EMBL" id="JXLI01000009">
    <property type="protein sequence ID" value="KJY57156.1"/>
    <property type="molecule type" value="Genomic_DNA"/>
</dbReference>
<evidence type="ECO:0000313" key="1">
    <source>
        <dbReference type="EMBL" id="KJY57156.1"/>
    </source>
</evidence>
<evidence type="ECO:0000313" key="2">
    <source>
        <dbReference type="Proteomes" id="UP000033531"/>
    </source>
</evidence>
<dbReference type="PANTHER" id="PTHR37804">
    <property type="entry name" value="CDAA REGULATORY PROTEIN CDAR"/>
    <property type="match status" value="1"/>
</dbReference>
<dbReference type="RefSeq" id="WP_046324642.1">
    <property type="nucleotide sequence ID" value="NZ_JBHTMT010000003.1"/>
</dbReference>
<gene>
    <name evidence="1" type="ORF">JF74_06830</name>
</gene>
<sequence length="325" mass="36350">MKEFWKKSWFIRLVSLLIAVLLVIYVNSTQEGFLSQGQTEKTKQTANKTETIKVPLQVSVDTDKYYVVGYPERVSVTLEGSTALVTSTINTQNFRAYIDLTKKSIGKHNVKIHINGINKQISYSVKPRNITVDIQRRKSTTMPVQIEYNKGAVAPGYQRGHSSVYPQQVEVTGARSEVDQIDQIVARVVLPNGIDHTYERQVNLIAVDNKGRQLNVIIDPATAKVTIPITTAKKVVKVQLEPEHEKTSKIYSLTAKTKYVTLYGNEDALAKVKRLKVPIDLGSVNVSATKTITFNLPDGVVKSNPRQINVDIKVENTKDTQNVDK</sequence>
<name>A0A0F4LHX4_9LACO</name>
<dbReference type="PATRIC" id="fig|1218507.3.peg.852"/>
<dbReference type="Gene3D" id="2.170.120.40">
    <property type="entry name" value="YbbR-like domain"/>
    <property type="match status" value="2"/>
</dbReference>
<proteinExistence type="predicted"/>
<protein>
    <recommendedName>
        <fullName evidence="3">YbbR</fullName>
    </recommendedName>
</protein>
<dbReference type="InterPro" id="IPR053154">
    <property type="entry name" value="c-di-AMP_regulator"/>
</dbReference>
<evidence type="ECO:0008006" key="3">
    <source>
        <dbReference type="Google" id="ProtNLM"/>
    </source>
</evidence>
<reference evidence="1 2" key="1">
    <citation type="submission" date="2015-01" db="EMBL/GenBank/DDBJ databases">
        <title>Comparative genomics of the lactic acid bacteria isolated from the honey bee gut.</title>
        <authorList>
            <person name="Ellegaard K.M."/>
            <person name="Tamarit D."/>
            <person name="Javelind E."/>
            <person name="Olofsson T."/>
            <person name="Andersson S.G."/>
            <person name="Vasquez A."/>
        </authorList>
    </citation>
    <scope>NUCLEOTIDE SEQUENCE [LARGE SCALE GENOMIC DNA]</scope>
    <source>
        <strain evidence="1 2">Hma8</strain>
    </source>
</reference>
<dbReference type="PANTHER" id="PTHR37804:SF1">
    <property type="entry name" value="CDAA REGULATORY PROTEIN CDAR"/>
    <property type="match status" value="1"/>
</dbReference>